<dbReference type="EMBL" id="GDIQ01036732">
    <property type="protein sequence ID" value="JAN58005.1"/>
    <property type="molecule type" value="Transcribed_RNA"/>
</dbReference>
<protein>
    <submittedName>
        <fullName evidence="1">Uncharacterized protein</fullName>
    </submittedName>
</protein>
<name>A0A0N8EDR7_9CRUS</name>
<reference evidence="1" key="1">
    <citation type="submission" date="2015-10" db="EMBL/GenBank/DDBJ databases">
        <title>EvidentialGene: Evidence-directed Construction of Complete mRNA Transcriptomes without Genomes.</title>
        <authorList>
            <person name="Gilbert D.G."/>
        </authorList>
    </citation>
    <scope>NUCLEOTIDE SEQUENCE</scope>
</reference>
<organism evidence="1">
    <name type="scientific">Daphnia magna</name>
    <dbReference type="NCBI Taxonomy" id="35525"/>
    <lineage>
        <taxon>Eukaryota</taxon>
        <taxon>Metazoa</taxon>
        <taxon>Ecdysozoa</taxon>
        <taxon>Arthropoda</taxon>
        <taxon>Crustacea</taxon>
        <taxon>Branchiopoda</taxon>
        <taxon>Diplostraca</taxon>
        <taxon>Cladocera</taxon>
        <taxon>Anomopoda</taxon>
        <taxon>Daphniidae</taxon>
        <taxon>Daphnia</taxon>
    </lineage>
</organism>
<proteinExistence type="predicted"/>
<sequence length="67" mass="8208">MTSFFSSFYLFFLVCFFFLSLSLSFLFCFYFYRILRFNDTLTFALCRPLKNVFVYRRGKKVLLASFR</sequence>
<accession>A0A0N8EDR7</accession>
<evidence type="ECO:0000313" key="1">
    <source>
        <dbReference type="EMBL" id="JAN58005.1"/>
    </source>
</evidence>
<dbReference type="AlphaFoldDB" id="A0A0N8EDR7"/>